<keyword evidence="13" id="KW-1185">Reference proteome</keyword>
<keyword evidence="7" id="KW-0833">Ubl conjugation pathway</keyword>
<feature type="domain" description="Protein kinase" evidence="11">
    <location>
        <begin position="418"/>
        <end position="681"/>
    </location>
</feature>
<feature type="coiled-coil region" evidence="10">
    <location>
        <begin position="319"/>
        <end position="402"/>
    </location>
</feature>
<evidence type="ECO:0000256" key="6">
    <source>
        <dbReference type="ARBA" id="ARBA00022777"/>
    </source>
</evidence>
<evidence type="ECO:0000313" key="13">
    <source>
        <dbReference type="Proteomes" id="UP000436088"/>
    </source>
</evidence>
<evidence type="ECO:0000256" key="9">
    <source>
        <dbReference type="PROSITE-ProRule" id="PRU10141"/>
    </source>
</evidence>
<keyword evidence="3" id="KW-0723">Serine/threonine-protein kinase</keyword>
<evidence type="ECO:0000256" key="1">
    <source>
        <dbReference type="ARBA" id="ARBA00000900"/>
    </source>
</evidence>
<dbReference type="InterPro" id="IPR017441">
    <property type="entry name" value="Protein_kinase_ATP_BS"/>
</dbReference>
<evidence type="ECO:0000256" key="2">
    <source>
        <dbReference type="ARBA" id="ARBA00012483"/>
    </source>
</evidence>
<dbReference type="PROSITE" id="PS00107">
    <property type="entry name" value="PROTEIN_KINASE_ATP"/>
    <property type="match status" value="1"/>
</dbReference>
<keyword evidence="4" id="KW-0808">Transferase</keyword>
<keyword evidence="8 9" id="KW-0067">ATP-binding</keyword>
<keyword evidence="5 9" id="KW-0547">Nucleotide-binding</keyword>
<comment type="catalytic activity">
    <reaction evidence="1">
        <text>S-ubiquitinyl-[E2 ubiquitin-conjugating enzyme]-L-cysteine + [acceptor protein]-L-lysine = [E2 ubiquitin-conjugating enzyme]-L-cysteine + N(6)-ubiquitinyl-[acceptor protein]-L-lysine.</text>
        <dbReference type="EC" id="2.3.2.27"/>
    </reaction>
</comment>
<organism evidence="12 13">
    <name type="scientific">Hibiscus syriacus</name>
    <name type="common">Rose of Sharon</name>
    <dbReference type="NCBI Taxonomy" id="106335"/>
    <lineage>
        <taxon>Eukaryota</taxon>
        <taxon>Viridiplantae</taxon>
        <taxon>Streptophyta</taxon>
        <taxon>Embryophyta</taxon>
        <taxon>Tracheophyta</taxon>
        <taxon>Spermatophyta</taxon>
        <taxon>Magnoliopsida</taxon>
        <taxon>eudicotyledons</taxon>
        <taxon>Gunneridae</taxon>
        <taxon>Pentapetalae</taxon>
        <taxon>rosids</taxon>
        <taxon>malvids</taxon>
        <taxon>Malvales</taxon>
        <taxon>Malvaceae</taxon>
        <taxon>Malvoideae</taxon>
        <taxon>Hibiscus</taxon>
    </lineage>
</organism>
<dbReference type="InterPro" id="IPR001245">
    <property type="entry name" value="Ser-Thr/Tyr_kinase_cat_dom"/>
</dbReference>
<dbReference type="InterPro" id="IPR011009">
    <property type="entry name" value="Kinase-like_dom_sf"/>
</dbReference>
<dbReference type="GO" id="GO:0004674">
    <property type="term" value="F:protein serine/threonine kinase activity"/>
    <property type="evidence" value="ECO:0007669"/>
    <property type="project" value="UniProtKB-KW"/>
</dbReference>
<gene>
    <name evidence="12" type="ORF">F3Y22_tig00112217pilonHSYRG00026</name>
</gene>
<feature type="binding site" evidence="9">
    <location>
        <position position="445"/>
    </location>
    <ligand>
        <name>ATP</name>
        <dbReference type="ChEBI" id="CHEBI:30616"/>
    </ligand>
</feature>
<keyword evidence="10" id="KW-0175">Coiled coil</keyword>
<reference evidence="12" key="1">
    <citation type="submission" date="2019-09" db="EMBL/GenBank/DDBJ databases">
        <title>Draft genome information of white flower Hibiscus syriacus.</title>
        <authorList>
            <person name="Kim Y.-M."/>
        </authorList>
    </citation>
    <scope>NUCLEOTIDE SEQUENCE [LARGE SCALE GENOMIC DNA]</scope>
    <source>
        <strain evidence="12">YM2019G1</strain>
    </source>
</reference>
<evidence type="ECO:0000256" key="4">
    <source>
        <dbReference type="ARBA" id="ARBA00022679"/>
    </source>
</evidence>
<accession>A0A6A2X4L4</accession>
<dbReference type="PROSITE" id="PS00108">
    <property type="entry name" value="PROTEIN_KINASE_ST"/>
    <property type="match status" value="1"/>
</dbReference>
<dbReference type="Proteomes" id="UP000436088">
    <property type="component" value="Unassembled WGS sequence"/>
</dbReference>
<dbReference type="Gene3D" id="3.40.50.620">
    <property type="entry name" value="HUPs"/>
    <property type="match status" value="1"/>
</dbReference>
<evidence type="ECO:0000256" key="3">
    <source>
        <dbReference type="ARBA" id="ARBA00022527"/>
    </source>
</evidence>
<dbReference type="EMBL" id="VEPZ02001519">
    <property type="protein sequence ID" value="KAE8669738.1"/>
    <property type="molecule type" value="Genomic_DNA"/>
</dbReference>
<protein>
    <recommendedName>
        <fullName evidence="2">RING-type E3 ubiquitin transferase</fullName>
        <ecNumber evidence="2">2.3.2.27</ecNumber>
    </recommendedName>
</protein>
<dbReference type="InterPro" id="IPR006016">
    <property type="entry name" value="UspA"/>
</dbReference>
<keyword evidence="6" id="KW-0418">Kinase</keyword>
<dbReference type="InterPro" id="IPR000719">
    <property type="entry name" value="Prot_kinase_dom"/>
</dbReference>
<comment type="caution">
    <text evidence="12">The sequence shown here is derived from an EMBL/GenBank/DDBJ whole genome shotgun (WGS) entry which is preliminary data.</text>
</comment>
<evidence type="ECO:0000256" key="5">
    <source>
        <dbReference type="ARBA" id="ARBA00022741"/>
    </source>
</evidence>
<sequence>MEETSAVTAVAIDKDKSSQAAVKWTVDNLLEGDSKCILIHVLNKTLHPYFEATPIEGRSPSEDEVELYFLSPRGYCALKGVETHEVILHGIDVSTALLDYIHNNNVRNIIVGASTRNVLTRKLRHPDVPTRLLKFAPESCGVYVISKGKVQASRSACRSWTSHDSTSTNSHSSRHRKMLLPKGALDNSEIKDLSSSSISRCKARKYGITPDRTSGSFQVKPCDQLMSNTQVVSPKASKRCKRQEFLHRISIPERTIILEPQNCRPTDPTAHGSDSTAYSSCLSPRDLMLEMRRLRKELEISMEMFKSVSKEAVAAKEKLRTLQEWKEAEEQKLKEARLAEEAAVALAEAERQKAKAAMEAAKTARRLADMEVCKRKLSESKANREEEEKKRALDMLANNKAAYRKYTTDDVEAATDYFSGEHKIGEGGYGSVFKATLDHTAVAIKVLKPDMSQGQRQFQQEVEVLSCARHPHLVLLIGACPEYGCLVYEYMENGSLEDRLFRKDNTPPIPWQSRFRIAAEIATGLLFLHQTKPEPLVHRDLKPANILLDRNYVSKISDVGLSELVPVPAEDGVSQYRLTQARGTFCYIDPEYQQTGMLGVKSDLYSFGVVLLQLITSKPPVGLCASVQEAIDKGTFAEMLDPVVPDWPVEEALSLAKLGLQCCELRKRDRPDLNSVVLPELNRLRNLGLEHEANNIEIQHQANDGKNVASEAPIHNSVPENISQGIQSVEVQHPSIQRSIFRKFKQKAWSTELDWGDMEPWSHSGYRAENFPME</sequence>
<evidence type="ECO:0000256" key="7">
    <source>
        <dbReference type="ARBA" id="ARBA00022786"/>
    </source>
</evidence>
<dbReference type="Gene3D" id="3.30.200.20">
    <property type="entry name" value="Phosphorylase Kinase, domain 1"/>
    <property type="match status" value="1"/>
</dbReference>
<dbReference type="Pfam" id="PF07714">
    <property type="entry name" value="PK_Tyr_Ser-Thr"/>
    <property type="match status" value="1"/>
</dbReference>
<dbReference type="GO" id="GO:0061630">
    <property type="term" value="F:ubiquitin protein ligase activity"/>
    <property type="evidence" value="ECO:0007669"/>
    <property type="project" value="UniProtKB-EC"/>
</dbReference>
<dbReference type="Gene3D" id="1.10.510.10">
    <property type="entry name" value="Transferase(Phosphotransferase) domain 1"/>
    <property type="match status" value="1"/>
</dbReference>
<proteinExistence type="predicted"/>
<dbReference type="SUPFAM" id="SSF56112">
    <property type="entry name" value="Protein kinase-like (PK-like)"/>
    <property type="match status" value="1"/>
</dbReference>
<dbReference type="PANTHER" id="PTHR45647">
    <property type="entry name" value="OS02G0152300 PROTEIN"/>
    <property type="match status" value="1"/>
</dbReference>
<dbReference type="AlphaFoldDB" id="A0A6A2X4L4"/>
<dbReference type="InterPro" id="IPR051348">
    <property type="entry name" value="U-box_ubiquitin_ligases"/>
</dbReference>
<dbReference type="GO" id="GO:0005524">
    <property type="term" value="F:ATP binding"/>
    <property type="evidence" value="ECO:0007669"/>
    <property type="project" value="UniProtKB-UniRule"/>
</dbReference>
<dbReference type="SMART" id="SM00220">
    <property type="entry name" value="S_TKc"/>
    <property type="match status" value="1"/>
</dbReference>
<dbReference type="CDD" id="cd01989">
    <property type="entry name" value="USP_STK_Ubox_N"/>
    <property type="match status" value="1"/>
</dbReference>
<dbReference type="EC" id="2.3.2.27" evidence="2"/>
<evidence type="ECO:0000313" key="12">
    <source>
        <dbReference type="EMBL" id="KAE8669738.1"/>
    </source>
</evidence>
<name>A0A6A2X4L4_HIBSY</name>
<dbReference type="PANTHER" id="PTHR45647:SF51">
    <property type="entry name" value="PROTEIN KINASE SUPERFAMILY PROTEIN"/>
    <property type="match status" value="1"/>
</dbReference>
<dbReference type="SUPFAM" id="SSF52402">
    <property type="entry name" value="Adenine nucleotide alpha hydrolases-like"/>
    <property type="match status" value="1"/>
</dbReference>
<dbReference type="PROSITE" id="PS50011">
    <property type="entry name" value="PROTEIN_KINASE_DOM"/>
    <property type="match status" value="1"/>
</dbReference>
<dbReference type="GO" id="GO:0016787">
    <property type="term" value="F:hydrolase activity"/>
    <property type="evidence" value="ECO:0007669"/>
    <property type="project" value="UniProtKB-KW"/>
</dbReference>
<evidence type="ECO:0000256" key="8">
    <source>
        <dbReference type="ARBA" id="ARBA00022840"/>
    </source>
</evidence>
<evidence type="ECO:0000256" key="10">
    <source>
        <dbReference type="SAM" id="Coils"/>
    </source>
</evidence>
<dbReference type="InterPro" id="IPR008271">
    <property type="entry name" value="Ser/Thr_kinase_AS"/>
</dbReference>
<dbReference type="Pfam" id="PF00582">
    <property type="entry name" value="Usp"/>
    <property type="match status" value="1"/>
</dbReference>
<dbReference type="FunFam" id="3.30.200.20:FF:000162">
    <property type="entry name" value="Adenine nucleotide alpha hydrolase-like domain kinase"/>
    <property type="match status" value="1"/>
</dbReference>
<evidence type="ECO:0000259" key="11">
    <source>
        <dbReference type="PROSITE" id="PS50011"/>
    </source>
</evidence>
<dbReference type="InterPro" id="IPR014729">
    <property type="entry name" value="Rossmann-like_a/b/a_fold"/>
</dbReference>